<evidence type="ECO:0000313" key="3">
    <source>
        <dbReference type="EMBL" id="KAK9109161.1"/>
    </source>
</evidence>
<dbReference type="EMBL" id="JBBNAE010000007">
    <property type="protein sequence ID" value="KAK9109161.1"/>
    <property type="molecule type" value="Genomic_DNA"/>
</dbReference>
<dbReference type="Proteomes" id="UP001417504">
    <property type="component" value="Unassembled WGS sequence"/>
</dbReference>
<feature type="domain" description="CTLH" evidence="2">
    <location>
        <begin position="457"/>
        <end position="514"/>
    </location>
</feature>
<name>A0AAP0I5R5_9MAGN</name>
<feature type="domain" description="CTLH" evidence="2">
    <location>
        <begin position="53"/>
        <end position="97"/>
    </location>
</feature>
<dbReference type="SMART" id="SM00668">
    <property type="entry name" value="CTLH"/>
    <property type="match status" value="2"/>
</dbReference>
<keyword evidence="4" id="KW-1185">Reference proteome</keyword>
<evidence type="ECO:0000256" key="1">
    <source>
        <dbReference type="SAM" id="MobiDB-lite"/>
    </source>
</evidence>
<organism evidence="3 4">
    <name type="scientific">Stephania japonica</name>
    <dbReference type="NCBI Taxonomy" id="461633"/>
    <lineage>
        <taxon>Eukaryota</taxon>
        <taxon>Viridiplantae</taxon>
        <taxon>Streptophyta</taxon>
        <taxon>Embryophyta</taxon>
        <taxon>Tracheophyta</taxon>
        <taxon>Spermatophyta</taxon>
        <taxon>Magnoliopsida</taxon>
        <taxon>Ranunculales</taxon>
        <taxon>Menispermaceae</taxon>
        <taxon>Menispermoideae</taxon>
        <taxon>Cissampelideae</taxon>
        <taxon>Stephania</taxon>
    </lineage>
</organism>
<dbReference type="InterPro" id="IPR050618">
    <property type="entry name" value="Ubq-SigPath_Reg"/>
</dbReference>
<dbReference type="Pfam" id="PF10607">
    <property type="entry name" value="CTLH"/>
    <property type="match status" value="1"/>
</dbReference>
<feature type="compositionally biased region" description="Polar residues" evidence="1">
    <location>
        <begin position="629"/>
        <end position="645"/>
    </location>
</feature>
<dbReference type="InterPro" id="IPR006595">
    <property type="entry name" value="CTLH_C"/>
</dbReference>
<dbReference type="PROSITE" id="PS50897">
    <property type="entry name" value="CTLH"/>
    <property type="match status" value="2"/>
</dbReference>
<reference evidence="3 4" key="1">
    <citation type="submission" date="2024-01" db="EMBL/GenBank/DDBJ databases">
        <title>Genome assemblies of Stephania.</title>
        <authorList>
            <person name="Yang L."/>
        </authorList>
    </citation>
    <scope>NUCLEOTIDE SEQUENCE [LARGE SCALE GENOMIC DNA]</scope>
    <source>
        <strain evidence="3">QJT</strain>
        <tissue evidence="3">Leaf</tissue>
    </source>
</reference>
<dbReference type="AlphaFoldDB" id="A0AAP0I5R5"/>
<comment type="caution">
    <text evidence="3">The sequence shown here is derived from an EMBL/GenBank/DDBJ whole genome shotgun (WGS) entry which is preliminary data.</text>
</comment>
<dbReference type="PANTHER" id="PTHR12864">
    <property type="entry name" value="RAN BINDING PROTEIN 9-RELATED"/>
    <property type="match status" value="1"/>
</dbReference>
<dbReference type="InterPro" id="IPR024964">
    <property type="entry name" value="CTLH/CRA"/>
</dbReference>
<accession>A0AAP0I5R5</accession>
<protein>
    <recommendedName>
        <fullName evidence="2">CTLH domain-containing protein</fullName>
    </recommendedName>
</protein>
<sequence length="701" mass="78349">MIKLYAVNWRAIVAPIINEASGERSLRDVGEFVSSSLTNFTTSLVYHIMRMFHAGDVDAALALLRLHAPFVLQDHRFLFRLQKQRFIELLRRGTEEDRDSAIDCLRNALAPCALDAYPEAYEEFKHVLLALIFDENDQTSPVANEWSERRRFEIAGLLSSVLRAHFQAYDPVFSMTLRYLISIHKGFCLRQGIPSPISDLTERLLLEDRDFPPVPRESLYEMPPFDEVDIQALAHAVELTRQGAVDSLRFAKGDLFQAFQNELCRMKLDISVLDELVHEYCVYRGIVDASGMQIPAQYLKMCHSDPGCSSTKDCSAISMDYEAVNPPGGETSINSADVASQGMKAEGTSVQCTDVELRFAHEGNSTHEDCSTSDARHFENSRWFQSRRDGTSEKRRRMRWRGRIENVEATPDVPFTSSGIPNLNIPVLPTETHLSAEQQVLQKQASTDVACSKEDQKYEFVLEMKELVSKGMAAEVVAEVNSVDPDFFVQNDVLLFQIKQIEFLKLASSGDHSGALRVASTYLGPLAASNPTLLKPLKETLVTLLRSNEDALANSTPLTILATSFQVAMGRKLGIDEPQLMKLMRAAIYTHAEWCKLHRCKDHFEGLLKIDCLKEIGAPLIIDERAKTNTDTPGSSQVTISSSSRMQEDGSPAQASSGEPVYDETSILKVMEFLALPRADAIHLLAQYNGNAETVIQQIFA</sequence>
<gene>
    <name evidence="3" type="ORF">Sjap_017221</name>
</gene>
<feature type="region of interest" description="Disordered" evidence="1">
    <location>
        <begin position="627"/>
        <end position="660"/>
    </location>
</feature>
<evidence type="ECO:0000259" key="2">
    <source>
        <dbReference type="PROSITE" id="PS50897"/>
    </source>
</evidence>
<evidence type="ECO:0000313" key="4">
    <source>
        <dbReference type="Proteomes" id="UP001417504"/>
    </source>
</evidence>
<proteinExistence type="predicted"/>